<evidence type="ECO:0000313" key="1">
    <source>
        <dbReference type="EMBL" id="KAL3678163.1"/>
    </source>
</evidence>
<accession>A0ABD3GG52</accession>
<sequence length="146" mass="16725">MGELETIMEDSSHLEFAAASPCASMRTSDFVDSPRKQEHVYLLLENQKKSISSSPRVQQKMVAPKYKKYVDNISEARSQLKSLVRRKGSLRLKNKRTSAHTIIWPPKYSTNPAADEDVFIASPRASSCFHADDQVRIRRLNYLYYA</sequence>
<evidence type="ECO:0000313" key="2">
    <source>
        <dbReference type="Proteomes" id="UP001633002"/>
    </source>
</evidence>
<protein>
    <submittedName>
        <fullName evidence="1">Uncharacterized protein</fullName>
    </submittedName>
</protein>
<comment type="caution">
    <text evidence="1">The sequence shown here is derived from an EMBL/GenBank/DDBJ whole genome shotgun (WGS) entry which is preliminary data.</text>
</comment>
<keyword evidence="2" id="KW-1185">Reference proteome</keyword>
<reference evidence="1 2" key="1">
    <citation type="submission" date="2024-09" db="EMBL/GenBank/DDBJ databases">
        <title>Chromosome-scale assembly of Riccia sorocarpa.</title>
        <authorList>
            <person name="Paukszto L."/>
        </authorList>
    </citation>
    <scope>NUCLEOTIDE SEQUENCE [LARGE SCALE GENOMIC DNA]</scope>
    <source>
        <strain evidence="1">LP-2024</strain>
        <tissue evidence="1">Aerial parts of the thallus</tissue>
    </source>
</reference>
<dbReference type="Proteomes" id="UP001633002">
    <property type="component" value="Unassembled WGS sequence"/>
</dbReference>
<proteinExistence type="predicted"/>
<name>A0ABD3GG52_9MARC</name>
<gene>
    <name evidence="1" type="ORF">R1sor_021119</name>
</gene>
<dbReference type="EMBL" id="JBJQOH010000007">
    <property type="protein sequence ID" value="KAL3678163.1"/>
    <property type="molecule type" value="Genomic_DNA"/>
</dbReference>
<dbReference type="AlphaFoldDB" id="A0ABD3GG52"/>
<organism evidence="1 2">
    <name type="scientific">Riccia sorocarpa</name>
    <dbReference type="NCBI Taxonomy" id="122646"/>
    <lineage>
        <taxon>Eukaryota</taxon>
        <taxon>Viridiplantae</taxon>
        <taxon>Streptophyta</taxon>
        <taxon>Embryophyta</taxon>
        <taxon>Marchantiophyta</taxon>
        <taxon>Marchantiopsida</taxon>
        <taxon>Marchantiidae</taxon>
        <taxon>Marchantiales</taxon>
        <taxon>Ricciaceae</taxon>
        <taxon>Riccia</taxon>
    </lineage>
</organism>